<comment type="catalytic activity">
    <reaction evidence="5">
        <text>methylarsonate + 2 glutathione + H(+) = methylarsonous acid + glutathione disulfide + H2O</text>
        <dbReference type="Rhea" id="RHEA:15969"/>
        <dbReference type="ChEBI" id="CHEBI:15377"/>
        <dbReference type="ChEBI" id="CHEBI:15378"/>
        <dbReference type="ChEBI" id="CHEBI:17826"/>
        <dbReference type="ChEBI" id="CHEBI:33409"/>
        <dbReference type="ChEBI" id="CHEBI:57925"/>
        <dbReference type="ChEBI" id="CHEBI:58297"/>
        <dbReference type="EC" id="1.20.4.2"/>
    </reaction>
</comment>
<dbReference type="EC" id="1.20.4.2" evidence="5"/>
<keyword evidence="3 5" id="KW-0560">Oxidoreductase</keyword>
<dbReference type="Gene3D" id="1.20.1050.10">
    <property type="match status" value="1"/>
</dbReference>
<evidence type="ECO:0000313" key="8">
    <source>
        <dbReference type="EMBL" id="ACF25902.1"/>
    </source>
</evidence>
<evidence type="ECO:0000256" key="5">
    <source>
        <dbReference type="RuleBase" id="RU368071"/>
    </source>
</evidence>
<dbReference type="InterPro" id="IPR045073">
    <property type="entry name" value="Omega/Tau-like"/>
</dbReference>
<dbReference type="FunFam" id="3.40.30.10:FF:000123">
    <property type="entry name" value="Glutathione transferase o1"/>
    <property type="match status" value="1"/>
</dbReference>
<comment type="catalytic activity">
    <reaction evidence="5">
        <text>L-dehydroascorbate + 2 glutathione = glutathione disulfide + L-ascorbate</text>
        <dbReference type="Rhea" id="RHEA:24424"/>
        <dbReference type="ChEBI" id="CHEBI:38290"/>
        <dbReference type="ChEBI" id="CHEBI:57925"/>
        <dbReference type="ChEBI" id="CHEBI:58297"/>
        <dbReference type="ChEBI" id="CHEBI:58539"/>
        <dbReference type="EC" id="1.8.5.1"/>
    </reaction>
</comment>
<dbReference type="PANTHER" id="PTHR43968">
    <property type="match status" value="1"/>
</dbReference>
<dbReference type="SUPFAM" id="SSF47616">
    <property type="entry name" value="GST C-terminal domain-like"/>
    <property type="match status" value="1"/>
</dbReference>
<evidence type="ECO:0000256" key="1">
    <source>
        <dbReference type="ARBA" id="ARBA00011067"/>
    </source>
</evidence>
<dbReference type="EC" id="1.8.5.1" evidence="5"/>
<feature type="domain" description="GST C-terminal" evidence="7">
    <location>
        <begin position="102"/>
        <end position="229"/>
    </location>
</feature>
<organism evidence="8">
    <name type="scientific">Azumapecten farreri</name>
    <name type="common">Farrer's scallop</name>
    <name type="synonym">Chlamys farreri</name>
    <dbReference type="NCBI Taxonomy" id="106299"/>
    <lineage>
        <taxon>Eukaryota</taxon>
        <taxon>Metazoa</taxon>
        <taxon>Spiralia</taxon>
        <taxon>Lophotrochozoa</taxon>
        <taxon>Mollusca</taxon>
        <taxon>Bivalvia</taxon>
        <taxon>Autobranchia</taxon>
        <taxon>Pteriomorphia</taxon>
        <taxon>Pectinida</taxon>
        <taxon>Pectinoidea</taxon>
        <taxon>Pectinidae</taxon>
        <taxon>Azumapecten</taxon>
    </lineage>
</organism>
<feature type="domain" description="GST N-terminal" evidence="6">
    <location>
        <begin position="19"/>
        <end position="97"/>
    </location>
</feature>
<evidence type="ECO:0000259" key="6">
    <source>
        <dbReference type="PROSITE" id="PS50404"/>
    </source>
</evidence>
<proteinExistence type="evidence at transcript level"/>
<comment type="similarity">
    <text evidence="1 5">Belongs to the GST superfamily. Omega family.</text>
</comment>
<dbReference type="FunFam" id="1.20.1050.10:FF:000009">
    <property type="entry name" value="Glutathione S-transferase omega-1"/>
    <property type="match status" value="1"/>
</dbReference>
<dbReference type="GO" id="GO:0004364">
    <property type="term" value="F:glutathione transferase activity"/>
    <property type="evidence" value="ECO:0007669"/>
    <property type="project" value="UniProtKB-UniRule"/>
</dbReference>
<dbReference type="PROSITE" id="PS50404">
    <property type="entry name" value="GST_NTER"/>
    <property type="match status" value="1"/>
</dbReference>
<dbReference type="EMBL" id="EU183304">
    <property type="protein sequence ID" value="ACF25902.1"/>
    <property type="molecule type" value="mRNA"/>
</dbReference>
<evidence type="ECO:0000259" key="7">
    <source>
        <dbReference type="PROSITE" id="PS50405"/>
    </source>
</evidence>
<name>G2XK75_AZUFA</name>
<dbReference type="InterPro" id="IPR036282">
    <property type="entry name" value="Glutathione-S-Trfase_C_sf"/>
</dbReference>
<comment type="function">
    <text evidence="5">Exhibits glutathione-dependent thiol transferase activity. Has high dehydroascorbate reductase activity and may contribute to the recycling of ascorbic acid. Participates in the biotransformation of inorganic arsenic and reduces monomethylarsonic acid (MMA).</text>
</comment>
<protein>
    <recommendedName>
        <fullName evidence="5">Glutathione S-transferase omega</fullName>
        <shortName evidence="5">GSTO</shortName>
        <ecNumber evidence="5">1.20.4.2</ecNumber>
        <ecNumber evidence="5">1.8.5.1</ecNumber>
        <ecNumber evidence="5">2.5.1.18</ecNumber>
    </recommendedName>
    <alternativeName>
        <fullName evidence="5">Glutathione-dependent dehydroascorbate reductase</fullName>
    </alternativeName>
    <alternativeName>
        <fullName evidence="5">Monomethylarsonic acid reductase</fullName>
    </alternativeName>
</protein>
<keyword evidence="2 5" id="KW-0808">Transferase</keyword>
<evidence type="ECO:0000256" key="2">
    <source>
        <dbReference type="ARBA" id="ARBA00022679"/>
    </source>
</evidence>
<evidence type="ECO:0000256" key="3">
    <source>
        <dbReference type="ARBA" id="ARBA00023002"/>
    </source>
</evidence>
<dbReference type="InterPro" id="IPR005442">
    <property type="entry name" value="GST_omega"/>
</dbReference>
<reference evidence="8" key="1">
    <citation type="submission" date="2007-09" db="EMBL/GenBank/DDBJ databases">
        <title>Molecular cloning of a novel GPX gene from Chlamys farreri.</title>
        <authorList>
            <person name="Song L."/>
            <person name="Ni D."/>
        </authorList>
    </citation>
    <scope>NUCLEOTIDE SEQUENCE</scope>
</reference>
<evidence type="ECO:0000256" key="4">
    <source>
        <dbReference type="ARBA" id="ARBA00047960"/>
    </source>
</evidence>
<dbReference type="GO" id="GO:0045174">
    <property type="term" value="F:glutathione dehydrogenase (ascorbate) activity"/>
    <property type="evidence" value="ECO:0007669"/>
    <property type="project" value="UniProtKB-UniRule"/>
</dbReference>
<dbReference type="PRINTS" id="PR01625">
    <property type="entry name" value="GSTRNSFRASEO"/>
</dbReference>
<dbReference type="GO" id="GO:0050610">
    <property type="term" value="F:methylarsonate reductase activity"/>
    <property type="evidence" value="ECO:0007669"/>
    <property type="project" value="UniProtKB-UniRule"/>
</dbReference>
<comment type="catalytic activity">
    <reaction evidence="4 5">
        <text>RX + glutathione = an S-substituted glutathione + a halide anion + H(+)</text>
        <dbReference type="Rhea" id="RHEA:16437"/>
        <dbReference type="ChEBI" id="CHEBI:15378"/>
        <dbReference type="ChEBI" id="CHEBI:16042"/>
        <dbReference type="ChEBI" id="CHEBI:17792"/>
        <dbReference type="ChEBI" id="CHEBI:57925"/>
        <dbReference type="ChEBI" id="CHEBI:90779"/>
        <dbReference type="EC" id="2.5.1.18"/>
    </reaction>
</comment>
<dbReference type="InterPro" id="IPR036249">
    <property type="entry name" value="Thioredoxin-like_sf"/>
</dbReference>
<dbReference type="EC" id="2.5.1.18" evidence="5"/>
<dbReference type="Pfam" id="PF13410">
    <property type="entry name" value="GST_C_2"/>
    <property type="match status" value="1"/>
</dbReference>
<dbReference type="InterPro" id="IPR010987">
    <property type="entry name" value="Glutathione-S-Trfase_C-like"/>
</dbReference>
<dbReference type="AlphaFoldDB" id="G2XK75"/>
<dbReference type="InterPro" id="IPR040079">
    <property type="entry name" value="Glutathione_S-Trfase"/>
</dbReference>
<dbReference type="SFLD" id="SFLDG01152">
    <property type="entry name" value="Main.3:_Omega-_and_Tau-like"/>
    <property type="match status" value="1"/>
</dbReference>
<sequence>MSSLKSHSKDSKLPALTPGKLRLYSMRFCPFAQRTRLVLAHKKIEFETVNVDLKSKPDWFLDRNPLGLVPVLEQDDKVLYESVITCDYLDDVYPDNKLNPSDPYQQARDRILFELYGKVVTNYYGTLRSQGKDKEVLENLWKSMEPFEKAIKERGTYFGGDKPTMIDYFIWPWFERMGVVSVMMPGVDLMPAEKFPNLTAWVEVMKSLPAVKETMFDTPTHVSFYKSYAAGKPNYDLGL</sequence>
<dbReference type="InterPro" id="IPR050983">
    <property type="entry name" value="GST_Omega/HSP26"/>
</dbReference>
<accession>G2XK75</accession>
<dbReference type="Gene3D" id="3.40.30.10">
    <property type="entry name" value="Glutaredoxin"/>
    <property type="match status" value="1"/>
</dbReference>
<dbReference type="SFLD" id="SFLDG00358">
    <property type="entry name" value="Main_(cytGST)"/>
    <property type="match status" value="1"/>
</dbReference>
<dbReference type="SUPFAM" id="SSF52833">
    <property type="entry name" value="Thioredoxin-like"/>
    <property type="match status" value="1"/>
</dbReference>
<dbReference type="PANTHER" id="PTHR43968:SF6">
    <property type="entry name" value="GLUTATHIONE S-TRANSFERASE OMEGA"/>
    <property type="match status" value="1"/>
</dbReference>
<dbReference type="GO" id="GO:0006749">
    <property type="term" value="P:glutathione metabolic process"/>
    <property type="evidence" value="ECO:0007669"/>
    <property type="project" value="UniProtKB-UniRule"/>
</dbReference>
<dbReference type="InterPro" id="IPR004045">
    <property type="entry name" value="Glutathione_S-Trfase_N"/>
</dbReference>
<dbReference type="GO" id="GO:0005737">
    <property type="term" value="C:cytoplasm"/>
    <property type="evidence" value="ECO:0007669"/>
    <property type="project" value="InterPro"/>
</dbReference>
<dbReference type="Pfam" id="PF13417">
    <property type="entry name" value="GST_N_3"/>
    <property type="match status" value="1"/>
</dbReference>
<dbReference type="PROSITE" id="PS50405">
    <property type="entry name" value="GST_CTER"/>
    <property type="match status" value="1"/>
</dbReference>
<dbReference type="SFLD" id="SFLDS00019">
    <property type="entry name" value="Glutathione_Transferase_(cytos"/>
    <property type="match status" value="1"/>
</dbReference>